<evidence type="ECO:0000313" key="2">
    <source>
        <dbReference type="EMBL" id="QBC42891.1"/>
    </source>
</evidence>
<dbReference type="InterPro" id="IPR053864">
    <property type="entry name" value="DUF6933"/>
</dbReference>
<feature type="domain" description="DUF6933" evidence="1">
    <location>
        <begin position="13"/>
        <end position="178"/>
    </location>
</feature>
<dbReference type="Proteomes" id="UP000515917">
    <property type="component" value="Chromosome"/>
</dbReference>
<gene>
    <name evidence="2" type="ORF">C1H71_04555</name>
</gene>
<keyword evidence="3" id="KW-1185">Reference proteome</keyword>
<name>A0A7G3G6K4_9NEIS</name>
<dbReference type="KEGG" id="ifl:C1H71_04555"/>
<evidence type="ECO:0000259" key="1">
    <source>
        <dbReference type="Pfam" id="PF22016"/>
    </source>
</evidence>
<reference evidence="2 3" key="1">
    <citation type="submission" date="2018-01" db="EMBL/GenBank/DDBJ databases">
        <title>Genome sequence of Iodobacter sp. strain PCH194 isolated from Indian Trans-Himalaya.</title>
        <authorList>
            <person name="Kumar V."/>
            <person name="Thakur V."/>
            <person name="Kumar S."/>
            <person name="Singh D."/>
        </authorList>
    </citation>
    <scope>NUCLEOTIDE SEQUENCE [LARGE SCALE GENOMIC DNA]</scope>
    <source>
        <strain evidence="2 3">PCH194</strain>
    </source>
</reference>
<organism evidence="2 3">
    <name type="scientific">Iodobacter fluviatilis</name>
    <dbReference type="NCBI Taxonomy" id="537"/>
    <lineage>
        <taxon>Bacteria</taxon>
        <taxon>Pseudomonadati</taxon>
        <taxon>Pseudomonadota</taxon>
        <taxon>Betaproteobacteria</taxon>
        <taxon>Neisseriales</taxon>
        <taxon>Chitinibacteraceae</taxon>
        <taxon>Iodobacter</taxon>
    </lineage>
</organism>
<protein>
    <recommendedName>
        <fullName evidence="1">DUF6933 domain-containing protein</fullName>
    </recommendedName>
</protein>
<proteinExistence type="predicted"/>
<dbReference type="RefSeq" id="WP_130105500.1">
    <property type="nucleotide sequence ID" value="NZ_CP025781.1"/>
</dbReference>
<dbReference type="AlphaFoldDB" id="A0A7G3G6K4"/>
<accession>A0A7G3G6K4</accession>
<evidence type="ECO:0000313" key="3">
    <source>
        <dbReference type="Proteomes" id="UP000515917"/>
    </source>
</evidence>
<sequence>MLVFHYSTAAGAELKAPEKKAAQSEAALDIPQDAWHWQLHAVRIKRKLVFVVMEQQSRFVMVFWELKKGDVVGLVQQFLERLLFLLGMQCRETGALDEASMQLALQRVVEKCQQIHFTKGTDRSVQAHINEVIMVCRREVGSCGCLPDGIAEAAWFDNNQNGFLRTVRGGAYFYPKEALFRSWLHSYSTQSEDDISAAIARHQQLRLEELAMRLNPVLTQSLPDDVNANAAVQAMMAKLMNRAGN</sequence>
<dbReference type="Pfam" id="PF22016">
    <property type="entry name" value="DUF6933"/>
    <property type="match status" value="1"/>
</dbReference>
<dbReference type="EMBL" id="CP025781">
    <property type="protein sequence ID" value="QBC42891.1"/>
    <property type="molecule type" value="Genomic_DNA"/>
</dbReference>